<dbReference type="KEGG" id="kphy:AOZ06_15975"/>
<gene>
    <name evidence="1" type="ORF">AOZ06_15975</name>
</gene>
<name>A0A0N7F3C0_9PSEU</name>
<evidence type="ECO:0000313" key="1">
    <source>
        <dbReference type="EMBL" id="ALG08207.1"/>
    </source>
</evidence>
<protein>
    <submittedName>
        <fullName evidence="1">Uncharacterized protein</fullName>
    </submittedName>
</protein>
<organism evidence="1 2">
    <name type="scientific">Kibdelosporangium phytohabitans</name>
    <dbReference type="NCBI Taxonomy" id="860235"/>
    <lineage>
        <taxon>Bacteria</taxon>
        <taxon>Bacillati</taxon>
        <taxon>Actinomycetota</taxon>
        <taxon>Actinomycetes</taxon>
        <taxon>Pseudonocardiales</taxon>
        <taxon>Pseudonocardiaceae</taxon>
        <taxon>Kibdelosporangium</taxon>
    </lineage>
</organism>
<dbReference type="EMBL" id="CP012752">
    <property type="protein sequence ID" value="ALG08207.1"/>
    <property type="molecule type" value="Genomic_DNA"/>
</dbReference>
<sequence length="68" mass="6541">MLVPRQVVSACVVGPCVAGLCVEGAGVGEDCAEAVGAQAGTVIESTAASRAAAVLLVAGIGVPFEEGR</sequence>
<evidence type="ECO:0000313" key="2">
    <source>
        <dbReference type="Proteomes" id="UP000063699"/>
    </source>
</evidence>
<dbReference type="Proteomes" id="UP000063699">
    <property type="component" value="Chromosome"/>
</dbReference>
<keyword evidence="2" id="KW-1185">Reference proteome</keyword>
<proteinExistence type="predicted"/>
<reference evidence="1 2" key="1">
    <citation type="submission" date="2015-07" db="EMBL/GenBank/DDBJ databases">
        <title>Genome sequencing of Kibdelosporangium phytohabitans.</title>
        <authorList>
            <person name="Qin S."/>
            <person name="Xing K."/>
        </authorList>
    </citation>
    <scope>NUCLEOTIDE SEQUENCE [LARGE SCALE GENOMIC DNA]</scope>
    <source>
        <strain evidence="1 2">KLBMP1111</strain>
    </source>
</reference>
<accession>A0A0N7F3C0</accession>
<dbReference type="AlphaFoldDB" id="A0A0N7F3C0"/>